<name>A0A561VW62_9ACTN</name>
<keyword evidence="1" id="KW-1133">Transmembrane helix</keyword>
<evidence type="ECO:0000313" key="2">
    <source>
        <dbReference type="EMBL" id="TWG15839.1"/>
    </source>
</evidence>
<dbReference type="RefSeq" id="WP_145779021.1">
    <property type="nucleotide sequence ID" value="NZ_VIWZ01000001.1"/>
</dbReference>
<keyword evidence="3" id="KW-1185">Reference proteome</keyword>
<dbReference type="GeneID" id="300126786"/>
<dbReference type="EMBL" id="VIWZ01000001">
    <property type="protein sequence ID" value="TWG15839.1"/>
    <property type="molecule type" value="Genomic_DNA"/>
</dbReference>
<keyword evidence="1" id="KW-0812">Transmembrane</keyword>
<comment type="caution">
    <text evidence="2">The sequence shown here is derived from an EMBL/GenBank/DDBJ whole genome shotgun (WGS) entry which is preliminary data.</text>
</comment>
<feature type="transmembrane region" description="Helical" evidence="1">
    <location>
        <begin position="41"/>
        <end position="66"/>
    </location>
</feature>
<proteinExistence type="predicted"/>
<reference evidence="2 3" key="1">
    <citation type="submission" date="2019-06" db="EMBL/GenBank/DDBJ databases">
        <title>Sequencing the genomes of 1000 actinobacteria strains.</title>
        <authorList>
            <person name="Klenk H.-P."/>
        </authorList>
    </citation>
    <scope>NUCLEOTIDE SEQUENCE [LARGE SCALE GENOMIC DNA]</scope>
    <source>
        <strain evidence="2 3">DSM 45885</strain>
    </source>
</reference>
<organism evidence="2 3">
    <name type="scientific">Micromonospora taraxaci</name>
    <dbReference type="NCBI Taxonomy" id="1316803"/>
    <lineage>
        <taxon>Bacteria</taxon>
        <taxon>Bacillati</taxon>
        <taxon>Actinomycetota</taxon>
        <taxon>Actinomycetes</taxon>
        <taxon>Micromonosporales</taxon>
        <taxon>Micromonosporaceae</taxon>
        <taxon>Micromonospora</taxon>
    </lineage>
</organism>
<keyword evidence="1" id="KW-0472">Membrane</keyword>
<evidence type="ECO:0000313" key="3">
    <source>
        <dbReference type="Proteomes" id="UP000317685"/>
    </source>
</evidence>
<feature type="transmembrane region" description="Helical" evidence="1">
    <location>
        <begin position="18"/>
        <end position="35"/>
    </location>
</feature>
<dbReference type="AlphaFoldDB" id="A0A561VW62"/>
<protein>
    <submittedName>
        <fullName evidence="2">Uncharacterized protein</fullName>
    </submittedName>
</protein>
<dbReference type="Proteomes" id="UP000317685">
    <property type="component" value="Unassembled WGS sequence"/>
</dbReference>
<evidence type="ECO:0000256" key="1">
    <source>
        <dbReference type="SAM" id="Phobius"/>
    </source>
</evidence>
<accession>A0A561VW62</accession>
<gene>
    <name evidence="2" type="ORF">FHU34_111162</name>
</gene>
<dbReference type="OrthoDB" id="3405542at2"/>
<sequence>MGPAGSPWWQTAKTPKQGFVLGGFWLLLAVAYGVFAVGEPISWSVIVAVLAALLGVGYLVTAVLLLRRKHSTERDRR</sequence>